<feature type="coiled-coil region" evidence="1">
    <location>
        <begin position="623"/>
        <end position="664"/>
    </location>
</feature>
<accession>A0A1D9PRQ9</accession>
<protein>
    <submittedName>
        <fullName evidence="2">Uncharacterized protein</fullName>
    </submittedName>
</protein>
<keyword evidence="1" id="KW-0175">Coiled coil</keyword>
<gene>
    <name evidence="2" type="ORF">sscle_01g002010</name>
</gene>
<evidence type="ECO:0000313" key="2">
    <source>
        <dbReference type="EMBL" id="APA05431.1"/>
    </source>
</evidence>
<name>A0A1D9PRQ9_SCLS1</name>
<dbReference type="Proteomes" id="UP000177798">
    <property type="component" value="Chromosome 1"/>
</dbReference>
<dbReference type="VEuPathDB" id="FungiDB:sscle_01g002010"/>
<proteinExistence type="predicted"/>
<sequence>MSQILPEVQPAHEMTSPEIKHLIDELYIQLQSLKMKAISEFYGEYRENMIGCLWEFPSNPTDGNRLTCVPNNQAHEKRLIWIPIDQTLPSIDDFSECTLRELRMILQQNPVKKRVRVKCLNHFEHRGYELGLDFTSPRVNCKVRDRLMVMIYRALGDLTTDIDPRYPPKQSGMTWNFRNHYCFPSACFNKWTASENFQCHRALDNQDLRLQLEPDSEWRRRCLQSSIKFKLSCATDLYKTKGLSVNDIEVVFMMGPKAVGWTWCCTGDFSSSKLPNLRNAVEVTGKVELNNWKETELEALDKSVEQGSVYLEPINSTSKGGKFTTTLRFLDLSDENIDSEIRDADIEEGEIVETISISEVSSRTDEARLSNIETSDDERANPFKSLIGKLLHEHGTREFPEPQDEPWLRILQKHGIPKADYTNWLKFDSCNFERPPTPKDNGISSTSLLEQPSSTLQSALPIPSVSFQKAKPKAQVPSSNEMMSLAETSVPTTVLQIRQEFVDHQSNIFDSVYGQLLERCTLEANELLEERHNFQIATLNTKLLEVGQEKIALEDQTLILQDQLKKKSNELNKLKDEFMVKNADTQKYIDPLCLERTTAKEKEKVEEESLALLENGKPLQRELNESKARLDEMDLANSKLSQEIEELNKEKNEAKANSIMWKERFEAKSWEMDSKFAEWRQAFTNMNTWRLEMAKKMNNLKSCIPELTAMNEAWIASAKKIGERIGREMALQDLKFDQEKEFDAIKRAHLEQIQLVWNTEYYRGLRDGQGSQINEKISKSMAANPTMDRKELVKLGQNMDQNMHKQMAVGASGCSLIAPKRFAHSPMQSYPIQPAHIQSPVISTSAPVSVDHFNFDYELGLLPQSPGSGIIPSRLSVFNHAFLREVFDGLQQDFWSNDNMQLMLDRKHGALLLIHDLDEKVFVGNEYPIFLNTVQGHAVYIGQYKIVKQIVNNPSVHPLGIKFDNYLGKNQLKTQRGICWSKEQFGNKRPFRGVYDMLVGLEKDRIETSWTVFEYVGFDLENYEKLLLWYSQIEPFCNRKKGIPLIDVEGGFEHGFLNELLVSSSLKKRMSDAEDLSGGDRKRVKMSRDDGILKSSSVQEVEDLDDSTIVVNVSPRRFR</sequence>
<reference evidence="3" key="1">
    <citation type="journal article" date="2017" name="Genome Biol. Evol.">
        <title>The complete genome sequence of the phytopathogenic fungus Sclerotinia sclerotiorum reveals insights into the genome architecture of broad host range pathogens.</title>
        <authorList>
            <person name="Derbyshire M."/>
            <person name="Denton-Giles M."/>
            <person name="Hegedus D."/>
            <person name="Seifbarghy S."/>
            <person name="Rollins J."/>
            <person name="van Kan J."/>
            <person name="Seidl M.F."/>
            <person name="Faino L."/>
            <person name="Mbengue M."/>
            <person name="Navaud O."/>
            <person name="Raffaele S."/>
            <person name="Hammond-Kosack K."/>
            <person name="Heard S."/>
            <person name="Oliver R."/>
        </authorList>
    </citation>
    <scope>NUCLEOTIDE SEQUENCE [LARGE SCALE GENOMIC DNA]</scope>
    <source>
        <strain evidence="3">ATCC 18683 / 1980 / Ss-1</strain>
    </source>
</reference>
<evidence type="ECO:0000313" key="3">
    <source>
        <dbReference type="Proteomes" id="UP000177798"/>
    </source>
</evidence>
<feature type="coiled-coil region" evidence="1">
    <location>
        <begin position="557"/>
        <end position="584"/>
    </location>
</feature>
<evidence type="ECO:0000256" key="1">
    <source>
        <dbReference type="SAM" id="Coils"/>
    </source>
</evidence>
<dbReference type="AlphaFoldDB" id="A0A1D9PRQ9"/>
<organism evidence="2 3">
    <name type="scientific">Sclerotinia sclerotiorum (strain ATCC 18683 / 1980 / Ss-1)</name>
    <name type="common">White mold</name>
    <name type="synonym">Whetzelinia sclerotiorum</name>
    <dbReference type="NCBI Taxonomy" id="665079"/>
    <lineage>
        <taxon>Eukaryota</taxon>
        <taxon>Fungi</taxon>
        <taxon>Dikarya</taxon>
        <taxon>Ascomycota</taxon>
        <taxon>Pezizomycotina</taxon>
        <taxon>Leotiomycetes</taxon>
        <taxon>Helotiales</taxon>
        <taxon>Sclerotiniaceae</taxon>
        <taxon>Sclerotinia</taxon>
    </lineage>
</organism>
<dbReference type="OrthoDB" id="3516238at2759"/>
<dbReference type="EMBL" id="CP017814">
    <property type="protein sequence ID" value="APA05431.1"/>
    <property type="molecule type" value="Genomic_DNA"/>
</dbReference>